<dbReference type="AlphaFoldDB" id="A0A8D7AHY8"/>
<organism evidence="4">
    <name type="scientific">Musa acuminata subsp. malaccensis</name>
    <name type="common">Wild banana</name>
    <name type="synonym">Musa malaccensis</name>
    <dbReference type="NCBI Taxonomy" id="214687"/>
    <lineage>
        <taxon>Eukaryota</taxon>
        <taxon>Viridiplantae</taxon>
        <taxon>Streptophyta</taxon>
        <taxon>Embryophyta</taxon>
        <taxon>Tracheophyta</taxon>
        <taxon>Spermatophyta</taxon>
        <taxon>Magnoliopsida</taxon>
        <taxon>Liliopsida</taxon>
        <taxon>Zingiberales</taxon>
        <taxon>Musaceae</taxon>
        <taxon>Musa</taxon>
    </lineage>
</organism>
<gene>
    <name evidence="4" type="ORF">GSMUA_206380.1</name>
</gene>
<feature type="non-terminal residue" evidence="4">
    <location>
        <position position="271"/>
    </location>
</feature>
<sequence length="271" mass="30297">HHHIGPVHNTPRVRMENADQTVRRRISRIHDHVAASAASDEALPPSPHLFPMNCSGTLGTLIQRRDNRLLFARQTPASRGRFMQQVEISQETGSGGSQPNTLPNCFRSGGSASFQNPGEPLFSRKTMFDSTAPSSRTETPMKQGTMFSSYEAPLFARENSARIEKQQLRCGGRRSCRGIEWSPRMDVTESGPKYVVTVELPGVRATDVQVEVDDDSLRIMGKRLVSQWRVANGCEGWKPTYHQREILEGPYRVAWPLPKDVNKDGVSAELM</sequence>
<dbReference type="InterPro" id="IPR008978">
    <property type="entry name" value="HSP20-like_chaperone"/>
</dbReference>
<evidence type="ECO:0000313" key="4">
    <source>
        <dbReference type="EMBL" id="CAG1849052.1"/>
    </source>
</evidence>
<dbReference type="EMBL" id="HG996468">
    <property type="protein sequence ID" value="CAG1849052.1"/>
    <property type="molecule type" value="Genomic_DNA"/>
</dbReference>
<reference evidence="4" key="1">
    <citation type="submission" date="2021-03" db="EMBL/GenBank/DDBJ databases">
        <authorList>
            <consortium name="Genoscope - CEA"/>
            <person name="William W."/>
        </authorList>
    </citation>
    <scope>NUCLEOTIDE SEQUENCE</scope>
    <source>
        <strain evidence="4">Doubled-haploid Pahang</strain>
    </source>
</reference>
<dbReference type="Gene3D" id="2.60.40.790">
    <property type="match status" value="1"/>
</dbReference>
<proteinExistence type="inferred from homology"/>
<dbReference type="InterPro" id="IPR002068">
    <property type="entry name" value="A-crystallin/Hsp20_dom"/>
</dbReference>
<dbReference type="SUPFAM" id="SSF49764">
    <property type="entry name" value="HSP20-like chaperones"/>
    <property type="match status" value="1"/>
</dbReference>
<dbReference type="PROSITE" id="PS01031">
    <property type="entry name" value="SHSP"/>
    <property type="match status" value="1"/>
</dbReference>
<feature type="non-terminal residue" evidence="4">
    <location>
        <position position="1"/>
    </location>
</feature>
<accession>A0A8D7AHY8</accession>
<dbReference type="Pfam" id="PF00011">
    <property type="entry name" value="HSP20"/>
    <property type="match status" value="1"/>
</dbReference>
<evidence type="ECO:0000256" key="2">
    <source>
        <dbReference type="RuleBase" id="RU003616"/>
    </source>
</evidence>
<evidence type="ECO:0000256" key="1">
    <source>
        <dbReference type="PROSITE-ProRule" id="PRU00285"/>
    </source>
</evidence>
<protein>
    <submittedName>
        <fullName evidence="4">(wild Malaysian banana) hypothetical protein</fullName>
    </submittedName>
</protein>
<evidence type="ECO:0000259" key="3">
    <source>
        <dbReference type="PROSITE" id="PS01031"/>
    </source>
</evidence>
<comment type="similarity">
    <text evidence="1 2">Belongs to the small heat shock protein (HSP20) family.</text>
</comment>
<dbReference type="CDD" id="cd06464">
    <property type="entry name" value="ACD_sHsps-like"/>
    <property type="match status" value="1"/>
</dbReference>
<feature type="domain" description="SHSP" evidence="3">
    <location>
        <begin position="176"/>
        <end position="271"/>
    </location>
</feature>
<name>A0A8D7AHY8_MUSAM</name>